<proteinExistence type="predicted"/>
<dbReference type="EMBL" id="JAUTXT010000031">
    <property type="protein sequence ID" value="KAK3672676.1"/>
    <property type="molecule type" value="Genomic_DNA"/>
</dbReference>
<dbReference type="InterPro" id="IPR029058">
    <property type="entry name" value="AB_hydrolase_fold"/>
</dbReference>
<feature type="compositionally biased region" description="Polar residues" evidence="1">
    <location>
        <begin position="1"/>
        <end position="14"/>
    </location>
</feature>
<accession>A0AAE0TT39</accession>
<dbReference type="Gene3D" id="3.40.50.1820">
    <property type="entry name" value="alpha/beta hydrolase"/>
    <property type="match status" value="1"/>
</dbReference>
<sequence length="469" mass="52943">MASNINYQHTVTSASRKEHFERPLNPAQLRSSKMFHVKEHTVPTSHIREYARSTVDDQEEVLHLAVKQYIPKKTFAATHKVTIVGAHANGFPKEMYEPLWDELYERLRAKGIAINSIFIADVAHQNASGILNERKLGNDPSWQDHPRDMFLMINHFRKEMKRPLIGIGHSMGGNNLVNLSIMHPRLFTTLILIDPVVQRQVSTQGNFAPARASTNRRDKWPSRKAAEASFNRSKFYQTWDPRVLDLWVKYGLRDLPTHLYPSATPASAFPPVITADPSTATVSPEPMTERKVTLATTKHQEVLTFARLRSPAIEGSSIPMEVTHPDFDPERDIDSLFYSPALISTFRKLPNLRPSVFYIYGEKSDLSAPLFIADRRAQTGIGPNGSGGAKKGRVSDVTFKGVGHLIPMEDANQTADAAAAWIVPEIERWAALEEAERKEWAGVPVHERSQMTERYLRIMKEDGKKPSKL</sequence>
<comment type="caution">
    <text evidence="3">The sequence shown here is derived from an EMBL/GenBank/DDBJ whole genome shotgun (WGS) entry which is preliminary data.</text>
</comment>
<dbReference type="Proteomes" id="UP001274830">
    <property type="component" value="Unassembled WGS sequence"/>
</dbReference>
<gene>
    <name evidence="3" type="ORF">LTR78_007488</name>
</gene>
<dbReference type="SUPFAM" id="SSF53474">
    <property type="entry name" value="alpha/beta-Hydrolases"/>
    <property type="match status" value="1"/>
</dbReference>
<dbReference type="Pfam" id="PF12146">
    <property type="entry name" value="Hydrolase_4"/>
    <property type="match status" value="1"/>
</dbReference>
<dbReference type="AlphaFoldDB" id="A0AAE0TT39"/>
<protein>
    <recommendedName>
        <fullName evidence="2">Serine aminopeptidase S33 domain-containing protein</fullName>
    </recommendedName>
</protein>
<organism evidence="3 4">
    <name type="scientific">Recurvomyces mirabilis</name>
    <dbReference type="NCBI Taxonomy" id="574656"/>
    <lineage>
        <taxon>Eukaryota</taxon>
        <taxon>Fungi</taxon>
        <taxon>Dikarya</taxon>
        <taxon>Ascomycota</taxon>
        <taxon>Pezizomycotina</taxon>
        <taxon>Dothideomycetes</taxon>
        <taxon>Dothideomycetidae</taxon>
        <taxon>Mycosphaerellales</taxon>
        <taxon>Teratosphaeriaceae</taxon>
        <taxon>Recurvomyces</taxon>
    </lineage>
</organism>
<dbReference type="InterPro" id="IPR022742">
    <property type="entry name" value="Hydrolase_4"/>
</dbReference>
<evidence type="ECO:0000313" key="3">
    <source>
        <dbReference type="EMBL" id="KAK3672676.1"/>
    </source>
</evidence>
<evidence type="ECO:0000256" key="1">
    <source>
        <dbReference type="SAM" id="MobiDB-lite"/>
    </source>
</evidence>
<feature type="domain" description="Serine aminopeptidase S33" evidence="2">
    <location>
        <begin position="134"/>
        <end position="205"/>
    </location>
</feature>
<reference evidence="3" key="1">
    <citation type="submission" date="2023-07" db="EMBL/GenBank/DDBJ databases">
        <title>Black Yeasts Isolated from many extreme environments.</title>
        <authorList>
            <person name="Coleine C."/>
            <person name="Stajich J.E."/>
            <person name="Selbmann L."/>
        </authorList>
    </citation>
    <scope>NUCLEOTIDE SEQUENCE</scope>
    <source>
        <strain evidence="3">CCFEE 5485</strain>
    </source>
</reference>
<evidence type="ECO:0000313" key="4">
    <source>
        <dbReference type="Proteomes" id="UP001274830"/>
    </source>
</evidence>
<keyword evidence="4" id="KW-1185">Reference proteome</keyword>
<evidence type="ECO:0000259" key="2">
    <source>
        <dbReference type="Pfam" id="PF12146"/>
    </source>
</evidence>
<feature type="region of interest" description="Disordered" evidence="1">
    <location>
        <begin position="1"/>
        <end position="21"/>
    </location>
</feature>
<name>A0AAE0TT39_9PEZI</name>